<evidence type="ECO:0000313" key="5">
    <source>
        <dbReference type="Proteomes" id="UP000192478"/>
    </source>
</evidence>
<dbReference type="EMBL" id="CP017603">
    <property type="protein sequence ID" value="AOY77199.1"/>
    <property type="molecule type" value="Genomic_DNA"/>
</dbReference>
<protein>
    <submittedName>
        <fullName evidence="3">Uncharacterized protein</fullName>
    </submittedName>
</protein>
<reference evidence="2 4" key="1">
    <citation type="submission" date="2016-10" db="EMBL/GenBank/DDBJ databases">
        <title>Complete Genome Sequence of Acetogen Clostridium formicoaceticum ATCC 27076.</title>
        <authorList>
            <person name="Bao T."/>
            <person name="Cheng C."/>
            <person name="Zhao J."/>
            <person name="Yang S.-T."/>
            <person name="Wang J."/>
            <person name="Wang M."/>
        </authorList>
    </citation>
    <scope>NUCLEOTIDE SEQUENCE [LARGE SCALE GENOMIC DNA]</scope>
    <source>
        <strain evidence="2 4">ATCC 27076</strain>
    </source>
</reference>
<proteinExistence type="predicted"/>
<evidence type="ECO:0000313" key="3">
    <source>
        <dbReference type="EMBL" id="ARE87723.1"/>
    </source>
</evidence>
<keyword evidence="4" id="KW-1185">Reference proteome</keyword>
<dbReference type="EMBL" id="CP020559">
    <property type="protein sequence ID" value="ARE87723.1"/>
    <property type="molecule type" value="Genomic_DNA"/>
</dbReference>
<reference evidence="3 5" key="2">
    <citation type="submission" date="2017-03" db="EMBL/GenBank/DDBJ databases">
        <title>Complete sequence of Clostridium formicaceticum DSM 92.</title>
        <authorList>
            <person name="Poehlein A."/>
            <person name="Karl M."/>
            <person name="Bengelsdorf F.R."/>
            <person name="Duerre P."/>
            <person name="Daniel R."/>
        </authorList>
    </citation>
    <scope>NUCLEOTIDE SEQUENCE [LARGE SCALE GENOMIC DNA]</scope>
    <source>
        <strain evidence="3 5">DSM 92</strain>
    </source>
</reference>
<evidence type="ECO:0000313" key="2">
    <source>
        <dbReference type="EMBL" id="AOY77199.1"/>
    </source>
</evidence>
<sequence>MKARILAGEQKAIHGEIDNISAMLATSISPGDIPLAQNVDVEQMKQMDEDPLEVVVEIPAGKSKRGWNYTPKSLQDIVEYTKQYTLNGFLGHQRPEDVSTEFVPPATHWIGAEMRGDKAYFRGLVDADAKSLKRWIRTKRIQEVSIFGFPDLRKNQTTGEMEVVGYEPLSIDWTPLHRPGMPTKIVGMEMNDITGEQLDGTFEKLREDLRAAAKDYFSIGDHDYVWVRSIRYDNNTAIMEYEQQNQPAKLYSIPFIIDNQEVKLGEKTEVVEKKIYEPATPAGEMNKGGKKMDFKELISNLNGLLQTGKVTYNQVFGEMAITPDKLAGEMEEIKEAVEAKKILGKVKEALGVTGEMDVIEVAKNSKKALEESSQKDFTKTIDKVVEEKVTGEMAQGLVKKMLKVEDGATEEIIAGEIDKILADDLMKKVLSDKHIDQGPGIGSATSTTSGLRSKRAQI</sequence>
<dbReference type="AlphaFoldDB" id="A0AAC9RLV3"/>
<gene>
    <name evidence="2" type="ORF">BJL90_15890</name>
    <name evidence="3" type="ORF">CLFO_21230</name>
</gene>
<feature type="region of interest" description="Disordered" evidence="1">
    <location>
        <begin position="434"/>
        <end position="458"/>
    </location>
</feature>
<name>A0AAC9RLV3_9CLOT</name>
<evidence type="ECO:0000256" key="1">
    <source>
        <dbReference type="SAM" id="MobiDB-lite"/>
    </source>
</evidence>
<dbReference type="Proteomes" id="UP000192478">
    <property type="component" value="Chromosome"/>
</dbReference>
<evidence type="ECO:0000313" key="4">
    <source>
        <dbReference type="Proteomes" id="UP000177894"/>
    </source>
</evidence>
<dbReference type="Proteomes" id="UP000177894">
    <property type="component" value="Chromosome"/>
</dbReference>
<organism evidence="3 5">
    <name type="scientific">Clostridium formicaceticum</name>
    <dbReference type="NCBI Taxonomy" id="1497"/>
    <lineage>
        <taxon>Bacteria</taxon>
        <taxon>Bacillati</taxon>
        <taxon>Bacillota</taxon>
        <taxon>Clostridia</taxon>
        <taxon>Eubacteriales</taxon>
        <taxon>Clostridiaceae</taxon>
        <taxon>Clostridium</taxon>
    </lineage>
</organism>
<dbReference type="RefSeq" id="WP_070970190.1">
    <property type="nucleotide sequence ID" value="NZ_CP017603.1"/>
</dbReference>
<dbReference type="KEGG" id="cfm:BJL90_15890"/>
<accession>A0AAC9RLV3</accession>